<dbReference type="PANTHER" id="PTHR24177:SF329">
    <property type="entry name" value="ANKYRIN REPEAT PROTEIN"/>
    <property type="match status" value="1"/>
</dbReference>
<protein>
    <recommendedName>
        <fullName evidence="1">DUF4219 domain-containing protein</fullName>
    </recommendedName>
</protein>
<sequence length="625" mass="70847">MKSDKIVPQLLGLDNYTIWSNCIRSYLIGEDLWEVVTGKEVSQEKDAKALEVIKSSCGFDLCQGIDINEFKSARTAWDQLFSHCVCTPQLVNPPPVLMDDNYETWRNYMEQYLKKLGLWDVVHQEVLEDPKIWEQKNAKAFHHILISCGPNTLPLIFNLGSAKAAWERLASIQKVDPYLPLYHDLEKAGNPMIRQMLESKTVPNELRSWITPYRHTILHSATMQQQEDIVKDLAKKLTPEDLKQRVDTGDTALILAACVGNEKIARYLAESCPELVTMGNIDGDIPLVVAANFGHKSTVWYLYSVTPEEYLNPADPRHDPSHPHGTSLLISCINDGFFDIALDLATRFPKLASGREKSGIMALQMLASKPLAFPSGKELVFWKQWIYSRMPVKLPHAAYKASRGDPEKGLEGQTKNQDMIARVPGGKALYKEKLKHLRVQELLSCIIYERMQLDTRSLCFEFIKIAFSAAENGIAEIIIKIAEIHPEVLNFKDENERNLFSIAALRRQKNVFTLLHRRDAWKALAASGVDKNRNTVLHLVATLVPSSQHDRISGAALQMKRELQWFQEVQKLVQPKLREAKNAENKTPRELFTESHQQLKEAGEKWMKDAATSSSLVAALIVTIM</sequence>
<dbReference type="Proteomes" id="UP001370490">
    <property type="component" value="Unassembled WGS sequence"/>
</dbReference>
<dbReference type="Pfam" id="PF12796">
    <property type="entry name" value="Ank_2"/>
    <property type="match status" value="1"/>
</dbReference>
<evidence type="ECO:0000313" key="2">
    <source>
        <dbReference type="EMBL" id="KAK6943523.1"/>
    </source>
</evidence>
<dbReference type="InterPro" id="IPR002110">
    <property type="entry name" value="Ankyrin_rpt"/>
</dbReference>
<accession>A0AAN8VZ78</accession>
<dbReference type="EMBL" id="JBAMMX010000003">
    <property type="protein sequence ID" value="KAK6943523.1"/>
    <property type="molecule type" value="Genomic_DNA"/>
</dbReference>
<dbReference type="InterPro" id="IPR025314">
    <property type="entry name" value="DUF4219"/>
</dbReference>
<dbReference type="SUPFAM" id="SSF48403">
    <property type="entry name" value="Ankyrin repeat"/>
    <property type="match status" value="1"/>
</dbReference>
<feature type="non-terminal residue" evidence="2">
    <location>
        <position position="625"/>
    </location>
</feature>
<dbReference type="Pfam" id="PF13961">
    <property type="entry name" value="DUF4219"/>
    <property type="match status" value="1"/>
</dbReference>
<dbReference type="Gene3D" id="1.25.40.20">
    <property type="entry name" value="Ankyrin repeat-containing domain"/>
    <property type="match status" value="1"/>
</dbReference>
<keyword evidence="3" id="KW-1185">Reference proteome</keyword>
<reference evidence="2 3" key="1">
    <citation type="submission" date="2023-12" db="EMBL/GenBank/DDBJ databases">
        <title>A high-quality genome assembly for Dillenia turbinata (Dilleniales).</title>
        <authorList>
            <person name="Chanderbali A."/>
        </authorList>
    </citation>
    <scope>NUCLEOTIDE SEQUENCE [LARGE SCALE GENOMIC DNA]</scope>
    <source>
        <strain evidence="2">LSX21</strain>
        <tissue evidence="2">Leaf</tissue>
    </source>
</reference>
<evidence type="ECO:0000313" key="3">
    <source>
        <dbReference type="Proteomes" id="UP001370490"/>
    </source>
</evidence>
<dbReference type="InterPro" id="IPR036770">
    <property type="entry name" value="Ankyrin_rpt-contain_sf"/>
</dbReference>
<proteinExistence type="predicted"/>
<comment type="caution">
    <text evidence="2">The sequence shown here is derived from an EMBL/GenBank/DDBJ whole genome shotgun (WGS) entry which is preliminary data.</text>
</comment>
<dbReference type="SMART" id="SM00248">
    <property type="entry name" value="ANK"/>
    <property type="match status" value="4"/>
</dbReference>
<dbReference type="AlphaFoldDB" id="A0AAN8VZ78"/>
<evidence type="ECO:0000259" key="1">
    <source>
        <dbReference type="Pfam" id="PF13961"/>
    </source>
</evidence>
<name>A0AAN8VZ78_9MAGN</name>
<dbReference type="PANTHER" id="PTHR24177">
    <property type="entry name" value="CASKIN"/>
    <property type="match status" value="1"/>
</dbReference>
<feature type="domain" description="DUF4219" evidence="1">
    <location>
        <begin position="14"/>
        <end position="36"/>
    </location>
</feature>
<gene>
    <name evidence="2" type="ORF">RJ641_024625</name>
</gene>
<organism evidence="2 3">
    <name type="scientific">Dillenia turbinata</name>
    <dbReference type="NCBI Taxonomy" id="194707"/>
    <lineage>
        <taxon>Eukaryota</taxon>
        <taxon>Viridiplantae</taxon>
        <taxon>Streptophyta</taxon>
        <taxon>Embryophyta</taxon>
        <taxon>Tracheophyta</taxon>
        <taxon>Spermatophyta</taxon>
        <taxon>Magnoliopsida</taxon>
        <taxon>eudicotyledons</taxon>
        <taxon>Gunneridae</taxon>
        <taxon>Pentapetalae</taxon>
        <taxon>Dilleniales</taxon>
        <taxon>Dilleniaceae</taxon>
        <taxon>Dillenia</taxon>
    </lineage>
</organism>
<dbReference type="GO" id="GO:0016020">
    <property type="term" value="C:membrane"/>
    <property type="evidence" value="ECO:0007669"/>
    <property type="project" value="TreeGrafter"/>
</dbReference>